<evidence type="ECO:0000313" key="3">
    <source>
        <dbReference type="Proteomes" id="UP000283210"/>
    </source>
</evidence>
<accession>A0A437C606</accession>
<dbReference type="InterPro" id="IPR026180">
    <property type="entry name" value="NSL1"/>
</dbReference>
<dbReference type="Gene3D" id="6.10.250.3170">
    <property type="match status" value="1"/>
</dbReference>
<dbReference type="GO" id="GO:0044545">
    <property type="term" value="C:NSL complex"/>
    <property type="evidence" value="ECO:0007669"/>
    <property type="project" value="TreeGrafter"/>
</dbReference>
<protein>
    <recommendedName>
        <fullName evidence="1">PEHE domain-containing protein</fullName>
    </recommendedName>
</protein>
<proteinExistence type="predicted"/>
<keyword evidence="3" id="KW-1185">Reference proteome</keyword>
<dbReference type="AlphaFoldDB" id="A0A437C606"/>
<dbReference type="InterPro" id="IPR029332">
    <property type="entry name" value="PEHE_dom"/>
</dbReference>
<evidence type="ECO:0000313" key="2">
    <source>
        <dbReference type="EMBL" id="RVE58129.1"/>
    </source>
</evidence>
<dbReference type="GO" id="GO:0035035">
    <property type="term" value="F:histone acetyltransferase binding"/>
    <property type="evidence" value="ECO:0007669"/>
    <property type="project" value="TreeGrafter"/>
</dbReference>
<feature type="domain" description="PEHE" evidence="1">
    <location>
        <begin position="738"/>
        <end position="878"/>
    </location>
</feature>
<dbReference type="Proteomes" id="UP000283210">
    <property type="component" value="Chromosome 21"/>
</dbReference>
<reference evidence="2 3" key="2">
    <citation type="submission" date="2019-01" db="EMBL/GenBank/DDBJ databases">
        <title>A chromosome length genome reference of the Java medaka (oryzias javanicus).</title>
        <authorList>
            <person name="Herpin A."/>
            <person name="Takehana Y."/>
            <person name="Naruse K."/>
            <person name="Ansai S."/>
            <person name="Kawaguchi M."/>
        </authorList>
    </citation>
    <scope>NUCLEOTIDE SEQUENCE [LARGE SCALE GENOMIC DNA]</scope>
    <source>
        <strain evidence="2">RS831</strain>
        <tissue evidence="2">Whole body</tissue>
    </source>
</reference>
<dbReference type="PANTHER" id="PTHR22443:SF16">
    <property type="entry name" value="KAT8 REGULATORY NSL COMPLEX SUBUNIT 1-LIKE PROTEIN"/>
    <property type="match status" value="1"/>
</dbReference>
<sequence length="902" mass="100955">MHQQSGPPLELSEEDVRFVGSWWEKEAEMWWDISVNLGKITSAHRVDGPSSAARMKTNCRIHLSSAPVFVREDSDVCPNDVEPPHTRPTDYSDLQKLSLDLCSLGFLDSSLSLSPLNVLLNPSQADITTPGSPVSSFPVVSDMLLIPVLEHNGQNAHLLQEQKPEWVLDGREVHHSSTSVARISHKSWGPPNLFEIQPLATQKDLPGMLYPPVPDGIDLNKLVNVLSEVEVKHHQLQSQVCGAQASLHCSRQLDGLHEKPVEVPLHSYEHGAMAPLQECSSPHFSWKDLSAPSPSLTGVREFSHSSQVVLRGLQEGLDSEATVSSSSEEEPEEDFHPLLSSWEMQRLEERAELSSRWSWLQLRLAELKGRIQQMDALQKHLRSTKAKVVLAESQPLTIRRVQHTLMKDRSGFSCTGSDSDPEPCSPTRLLCSIERQSAQLSQIVKSLLPPLNCSPLSKQPPTLTGSSSFKSGQRRGDVFHSESFRRSRLVTRRPVKVVMSCARTRPAVALHKRKLFTFNCERNVSLQNSSDSICGLSSSLSSCSHASCGEPAASDVSCRSSSGFSSSSFCSGAPSSSSDSSACHQLQRLTLREEWSQRPLVINTEVFSPLGCRMSSTPTTCHKYRSRLRNPRNKTLDLSPIRSSCCALGRTNKPCRRRRRRKRRTCFYGPVEDMDVLHHHCYHGDGSSDVPEESYAQVSHSKASQIFLQNDHRHIVYHINDVIIHSSSHRLEKLQYKEIPTPRWRVVQMEPLTGVEMEKDEENEELQVENLTDDVFAQRHLLLEQKEKSRWCCRRPARSASRLSGSGSGKWTSGEESCGQLDQLLRLEERARSWEPRLFPLTEAECADLLAEEDYPPERADSTSSSHLSNSAAPISPYLKSCSQCVQHCLPVDKEHNSSPFT</sequence>
<name>A0A437C606_ORYJA</name>
<dbReference type="SMART" id="SM01300">
    <property type="entry name" value="PEHE"/>
    <property type="match status" value="1"/>
</dbReference>
<evidence type="ECO:0000259" key="1">
    <source>
        <dbReference type="PROSITE" id="PS52052"/>
    </source>
</evidence>
<dbReference type="PANTHER" id="PTHR22443">
    <property type="entry name" value="NON-SPECIFIC LETHAL 1, ISOFORM M"/>
    <property type="match status" value="1"/>
</dbReference>
<dbReference type="Pfam" id="PF15275">
    <property type="entry name" value="PEHE"/>
    <property type="match status" value="1"/>
</dbReference>
<dbReference type="EMBL" id="CM012457">
    <property type="protein sequence ID" value="RVE58129.1"/>
    <property type="molecule type" value="Genomic_DNA"/>
</dbReference>
<organism evidence="2 3">
    <name type="scientific">Oryzias javanicus</name>
    <name type="common">Javanese ricefish</name>
    <name type="synonym">Aplocheilus javanicus</name>
    <dbReference type="NCBI Taxonomy" id="123683"/>
    <lineage>
        <taxon>Eukaryota</taxon>
        <taxon>Metazoa</taxon>
        <taxon>Chordata</taxon>
        <taxon>Craniata</taxon>
        <taxon>Vertebrata</taxon>
        <taxon>Euteleostomi</taxon>
        <taxon>Actinopterygii</taxon>
        <taxon>Neopterygii</taxon>
        <taxon>Teleostei</taxon>
        <taxon>Neoteleostei</taxon>
        <taxon>Acanthomorphata</taxon>
        <taxon>Ovalentaria</taxon>
        <taxon>Atherinomorphae</taxon>
        <taxon>Beloniformes</taxon>
        <taxon>Adrianichthyidae</taxon>
        <taxon>Oryziinae</taxon>
        <taxon>Oryzias</taxon>
    </lineage>
</organism>
<gene>
    <name evidence="2" type="ORF">OJAV_G00206120</name>
</gene>
<dbReference type="OrthoDB" id="6022640at2759"/>
<dbReference type="PROSITE" id="PS52052">
    <property type="entry name" value="PEHE"/>
    <property type="match status" value="1"/>
</dbReference>
<reference evidence="2 3" key="1">
    <citation type="submission" date="2018-11" db="EMBL/GenBank/DDBJ databases">
        <authorList>
            <person name="Lopez-Roques C."/>
            <person name="Donnadieu C."/>
            <person name="Bouchez O."/>
            <person name="Klopp C."/>
            <person name="Cabau C."/>
            <person name="Zahm M."/>
        </authorList>
    </citation>
    <scope>NUCLEOTIDE SEQUENCE [LARGE SCALE GENOMIC DNA]</scope>
    <source>
        <strain evidence="2">RS831</strain>
        <tissue evidence="2">Whole body</tissue>
    </source>
</reference>